<name>F6ZKM0_CIOIN</name>
<reference evidence="2" key="2">
    <citation type="submission" date="2025-08" db="UniProtKB">
        <authorList>
            <consortium name="Ensembl"/>
        </authorList>
    </citation>
    <scope>IDENTIFICATION</scope>
</reference>
<dbReference type="Proteomes" id="UP000008144">
    <property type="component" value="Unassembled WGS sequence"/>
</dbReference>
<keyword evidence="1" id="KW-0732">Signal</keyword>
<sequence length="283" mass="32492">MKQVFVLVVVLVLLNGVSTDDGLESNEFFEIDTSKLDKNGPVRFGAQIYSSTPDMYEPIIKQLGSVFNLAQWSAVWEVSGAYPAPRNASDEEMERWVDSIYRVISDTVPMMKQISDSMFNNSIDVVAYSATAPNTYYMHPNQMVEFRKRLKAEKDGIEVETPTELTKEEYIEKMQNENEFDKFNQLVAEFVPDFAKFWAVSLDQLYKKGLKFPFIELSLEPDSRDYMYIDPIDFAELMKTTVQEIKAKGIPMDRHKIFAPGTSSPIAAKPYVEEIVKDRDTYD</sequence>
<dbReference type="GeneTree" id="ENSGT00530000068744"/>
<protein>
    <submittedName>
        <fullName evidence="2">Uncharacterized protein</fullName>
    </submittedName>
</protein>
<evidence type="ECO:0000256" key="1">
    <source>
        <dbReference type="SAM" id="SignalP"/>
    </source>
</evidence>
<proteinExistence type="predicted"/>
<keyword evidence="3" id="KW-1185">Reference proteome</keyword>
<dbReference type="HOGENOM" id="CLU_985279_0_0_1"/>
<evidence type="ECO:0000313" key="2">
    <source>
        <dbReference type="Ensembl" id="ENSCINP00000027535.2"/>
    </source>
</evidence>
<dbReference type="InParanoid" id="F6ZKM0"/>
<reference evidence="3" key="1">
    <citation type="journal article" date="2002" name="Science">
        <title>The draft genome of Ciona intestinalis: insights into chordate and vertebrate origins.</title>
        <authorList>
            <person name="Dehal P."/>
            <person name="Satou Y."/>
            <person name="Campbell R.K."/>
            <person name="Chapman J."/>
            <person name="Degnan B."/>
            <person name="De Tomaso A."/>
            <person name="Davidson B."/>
            <person name="Di Gregorio A."/>
            <person name="Gelpke M."/>
            <person name="Goodstein D.M."/>
            <person name="Harafuji N."/>
            <person name="Hastings K.E."/>
            <person name="Ho I."/>
            <person name="Hotta K."/>
            <person name="Huang W."/>
            <person name="Kawashima T."/>
            <person name="Lemaire P."/>
            <person name="Martinez D."/>
            <person name="Meinertzhagen I.A."/>
            <person name="Necula S."/>
            <person name="Nonaka M."/>
            <person name="Putnam N."/>
            <person name="Rash S."/>
            <person name="Saiga H."/>
            <person name="Satake M."/>
            <person name="Terry A."/>
            <person name="Yamada L."/>
            <person name="Wang H.G."/>
            <person name="Awazu S."/>
            <person name="Azumi K."/>
            <person name="Boore J."/>
            <person name="Branno M."/>
            <person name="Chin-Bow S."/>
            <person name="DeSantis R."/>
            <person name="Doyle S."/>
            <person name="Francino P."/>
            <person name="Keys D.N."/>
            <person name="Haga S."/>
            <person name="Hayashi H."/>
            <person name="Hino K."/>
            <person name="Imai K.S."/>
            <person name="Inaba K."/>
            <person name="Kano S."/>
            <person name="Kobayashi K."/>
            <person name="Kobayashi M."/>
            <person name="Lee B.I."/>
            <person name="Makabe K.W."/>
            <person name="Manohar C."/>
            <person name="Matassi G."/>
            <person name="Medina M."/>
            <person name="Mochizuki Y."/>
            <person name="Mount S."/>
            <person name="Morishita T."/>
            <person name="Miura S."/>
            <person name="Nakayama A."/>
            <person name="Nishizaka S."/>
            <person name="Nomoto H."/>
            <person name="Ohta F."/>
            <person name="Oishi K."/>
            <person name="Rigoutsos I."/>
            <person name="Sano M."/>
            <person name="Sasaki A."/>
            <person name="Sasakura Y."/>
            <person name="Shoguchi E."/>
            <person name="Shin-i T."/>
            <person name="Spagnuolo A."/>
            <person name="Stainier D."/>
            <person name="Suzuki M.M."/>
            <person name="Tassy O."/>
            <person name="Takatori N."/>
            <person name="Tokuoka M."/>
            <person name="Yagi K."/>
            <person name="Yoshizaki F."/>
            <person name="Wada S."/>
            <person name="Zhang C."/>
            <person name="Hyatt P.D."/>
            <person name="Larimer F."/>
            <person name="Detter C."/>
            <person name="Doggett N."/>
            <person name="Glavina T."/>
            <person name="Hawkins T."/>
            <person name="Richardson P."/>
            <person name="Lucas S."/>
            <person name="Kohara Y."/>
            <person name="Levine M."/>
            <person name="Satoh N."/>
            <person name="Rokhsar D.S."/>
        </authorList>
    </citation>
    <scope>NUCLEOTIDE SEQUENCE [LARGE SCALE GENOMIC DNA]</scope>
</reference>
<reference evidence="2" key="3">
    <citation type="submission" date="2025-09" db="UniProtKB">
        <authorList>
            <consortium name="Ensembl"/>
        </authorList>
    </citation>
    <scope>IDENTIFICATION</scope>
</reference>
<accession>F6ZKM0</accession>
<evidence type="ECO:0000313" key="3">
    <source>
        <dbReference type="Proteomes" id="UP000008144"/>
    </source>
</evidence>
<organism evidence="2 3">
    <name type="scientific">Ciona intestinalis</name>
    <name type="common">Transparent sea squirt</name>
    <name type="synonym">Ascidia intestinalis</name>
    <dbReference type="NCBI Taxonomy" id="7719"/>
    <lineage>
        <taxon>Eukaryota</taxon>
        <taxon>Metazoa</taxon>
        <taxon>Chordata</taxon>
        <taxon>Tunicata</taxon>
        <taxon>Ascidiacea</taxon>
        <taxon>Phlebobranchia</taxon>
        <taxon>Cionidae</taxon>
        <taxon>Ciona</taxon>
    </lineage>
</organism>
<dbReference type="AlphaFoldDB" id="F6ZKM0"/>
<dbReference type="Ensembl" id="ENSCINT00000027781.2">
    <property type="protein sequence ID" value="ENSCINP00000027535.2"/>
    <property type="gene ID" value="ENSCING00000015597.2"/>
</dbReference>
<feature type="signal peptide" evidence="1">
    <location>
        <begin position="1"/>
        <end position="19"/>
    </location>
</feature>
<feature type="chain" id="PRO_5003352315" evidence="1">
    <location>
        <begin position="20"/>
        <end position="283"/>
    </location>
</feature>